<dbReference type="Pfam" id="PF19749">
    <property type="entry name" value="DUF6236"/>
    <property type="match status" value="1"/>
</dbReference>
<dbReference type="STRING" id="587909.SAMN05421810_1025"/>
<dbReference type="OrthoDB" id="9115306at2"/>
<name>A0A1I5NRG2_9PSEU</name>
<protein>
    <submittedName>
        <fullName evidence="1">Uncharacterized protein</fullName>
    </submittedName>
</protein>
<proteinExistence type="predicted"/>
<accession>A0A1I5NRG2</accession>
<dbReference type="EMBL" id="FOWW01000002">
    <property type="protein sequence ID" value="SFP24405.1"/>
    <property type="molecule type" value="Genomic_DNA"/>
</dbReference>
<organism evidence="1 2">
    <name type="scientific">Amycolatopsis arida</name>
    <dbReference type="NCBI Taxonomy" id="587909"/>
    <lineage>
        <taxon>Bacteria</taxon>
        <taxon>Bacillati</taxon>
        <taxon>Actinomycetota</taxon>
        <taxon>Actinomycetes</taxon>
        <taxon>Pseudonocardiales</taxon>
        <taxon>Pseudonocardiaceae</taxon>
        <taxon>Amycolatopsis</taxon>
    </lineage>
</organism>
<dbReference type="InterPro" id="IPR046203">
    <property type="entry name" value="DUF6236"/>
</dbReference>
<dbReference type="Proteomes" id="UP000198727">
    <property type="component" value="Unassembled WGS sequence"/>
</dbReference>
<sequence>MTDLALYYPYIHVRDDAWLKAAALYWPRLGRLAPRNWPRYDSEVARALNGELGFLVNVDPRLYAPGVSAAFQELLRRDLDALRARYALPPECRPSRGGDADAYFAAAPPIFPDGSSLEWLHLDKVSQGLVRDLVAAGLAVEEWGHPFHQSVLFPPGDGPSPVVESVQWLGMHPALVRVYSVALADAVAEANRMRPVTDQDDVYGALSGWTVDELAAVLLADEAGGDGGKAPPRPDAEAVAASYAVLAVRTVVPKGLEHVPVKKVIKARRALAGEFHAFRAHLEALAPVFAELAEIPDPAVLRARLELLVERELTLPTADLERALTQLGLEPAKGVLSLSSPQLPALAGAALTAAGLPPVVGQAGHVAAQLVGATAGTRRSSAQQRRTAAGYLLGLRERLEPRGVVDRFRRLLTRA</sequence>
<dbReference type="AlphaFoldDB" id="A0A1I5NRG2"/>
<reference evidence="2" key="1">
    <citation type="submission" date="2016-10" db="EMBL/GenBank/DDBJ databases">
        <authorList>
            <person name="Varghese N."/>
            <person name="Submissions S."/>
        </authorList>
    </citation>
    <scope>NUCLEOTIDE SEQUENCE [LARGE SCALE GENOMIC DNA]</scope>
    <source>
        <strain evidence="2">CGMCC 4.5579</strain>
    </source>
</reference>
<evidence type="ECO:0000313" key="2">
    <source>
        <dbReference type="Proteomes" id="UP000198727"/>
    </source>
</evidence>
<evidence type="ECO:0000313" key="1">
    <source>
        <dbReference type="EMBL" id="SFP24405.1"/>
    </source>
</evidence>
<keyword evidence="2" id="KW-1185">Reference proteome</keyword>
<gene>
    <name evidence="1" type="ORF">SAMN05421810_1025</name>
</gene>
<dbReference type="RefSeq" id="WP_092528583.1">
    <property type="nucleotide sequence ID" value="NZ_FOWW01000002.1"/>
</dbReference>